<sequence length="114" mass="13029">MSQSFFRKLLPKGALQDYSLLRILVNTLPDQVYVKDTSGRYILNNFAHARALGVASPEEAAGKSDFDFYPEELAERYRADEQEIVQSGRPLVDKELSNLDEEGNRRWHSITKVP</sequence>
<feature type="domain" description="PAS" evidence="1">
    <location>
        <begin position="17"/>
        <end position="88"/>
    </location>
</feature>
<dbReference type="AlphaFoldDB" id="A0A6J4RJ70"/>
<dbReference type="InterPro" id="IPR013656">
    <property type="entry name" value="PAS_4"/>
</dbReference>
<proteinExistence type="predicted"/>
<reference evidence="2" key="1">
    <citation type="submission" date="2020-02" db="EMBL/GenBank/DDBJ databases">
        <authorList>
            <person name="Meier V. D."/>
        </authorList>
    </citation>
    <scope>NUCLEOTIDE SEQUENCE</scope>
    <source>
        <strain evidence="2">AVDCRST_MAG28</strain>
    </source>
</reference>
<name>A0A6J4RJ70_9ACTN</name>
<dbReference type="InterPro" id="IPR035965">
    <property type="entry name" value="PAS-like_dom_sf"/>
</dbReference>
<dbReference type="Gene3D" id="3.30.450.20">
    <property type="entry name" value="PAS domain"/>
    <property type="match status" value="1"/>
</dbReference>
<dbReference type="NCBIfam" id="TIGR00229">
    <property type="entry name" value="sensory_box"/>
    <property type="match status" value="1"/>
</dbReference>
<dbReference type="PROSITE" id="PS50112">
    <property type="entry name" value="PAS"/>
    <property type="match status" value="1"/>
</dbReference>
<accession>A0A6J4RJ70</accession>
<evidence type="ECO:0000313" key="2">
    <source>
        <dbReference type="EMBL" id="CAA9467558.1"/>
    </source>
</evidence>
<dbReference type="InterPro" id="IPR000014">
    <property type="entry name" value="PAS"/>
</dbReference>
<dbReference type="Pfam" id="PF08448">
    <property type="entry name" value="PAS_4"/>
    <property type="match status" value="1"/>
</dbReference>
<dbReference type="SUPFAM" id="SSF55785">
    <property type="entry name" value="PYP-like sensor domain (PAS domain)"/>
    <property type="match status" value="1"/>
</dbReference>
<organism evidence="2">
    <name type="scientific">uncultured Rubrobacteraceae bacterium</name>
    <dbReference type="NCBI Taxonomy" id="349277"/>
    <lineage>
        <taxon>Bacteria</taxon>
        <taxon>Bacillati</taxon>
        <taxon>Actinomycetota</taxon>
        <taxon>Rubrobacteria</taxon>
        <taxon>Rubrobacterales</taxon>
        <taxon>Rubrobacteraceae</taxon>
        <taxon>environmental samples</taxon>
    </lineage>
</organism>
<protein>
    <recommendedName>
        <fullName evidence="1">PAS domain-containing protein</fullName>
    </recommendedName>
</protein>
<dbReference type="EMBL" id="CADCVE010000111">
    <property type="protein sequence ID" value="CAA9467558.1"/>
    <property type="molecule type" value="Genomic_DNA"/>
</dbReference>
<gene>
    <name evidence="2" type="ORF">AVDCRST_MAG28-4252</name>
</gene>
<evidence type="ECO:0000259" key="1">
    <source>
        <dbReference type="PROSITE" id="PS50112"/>
    </source>
</evidence>